<accession>A0A5M8FVM3</accession>
<dbReference type="EMBL" id="VWXX01000001">
    <property type="protein sequence ID" value="KAA6187872.1"/>
    <property type="molecule type" value="Genomic_DNA"/>
</dbReference>
<reference evidence="1 2" key="1">
    <citation type="submission" date="2019-09" db="EMBL/GenBank/DDBJ databases">
        <title>Whole-genome sequence of the purple sulfur bacterium Thiohalocapsa marina DSM 19078.</title>
        <authorList>
            <person name="Kyndt J.A."/>
            <person name="Meyer T.E."/>
        </authorList>
    </citation>
    <scope>NUCLEOTIDE SEQUENCE [LARGE SCALE GENOMIC DNA]</scope>
    <source>
        <strain evidence="1 2">DSM 19078</strain>
    </source>
</reference>
<sequence>MNARAIPREPAVLLRPMQQADLPAVLAVEQAAYSAPWGEGIFRDCLWVRDNAVAIARTLLASTIFLSICV</sequence>
<dbReference type="RefSeq" id="WP_150089540.1">
    <property type="nucleotide sequence ID" value="NZ_VWXX01000001.1"/>
</dbReference>
<dbReference type="Gene3D" id="3.40.630.30">
    <property type="match status" value="1"/>
</dbReference>
<dbReference type="AlphaFoldDB" id="A0A5M8FVM3"/>
<gene>
    <name evidence="1" type="ORF">F2Q65_01140</name>
</gene>
<organism evidence="1 2">
    <name type="scientific">Thiohalocapsa marina</name>
    <dbReference type="NCBI Taxonomy" id="424902"/>
    <lineage>
        <taxon>Bacteria</taxon>
        <taxon>Pseudomonadati</taxon>
        <taxon>Pseudomonadota</taxon>
        <taxon>Gammaproteobacteria</taxon>
        <taxon>Chromatiales</taxon>
        <taxon>Chromatiaceae</taxon>
        <taxon>Thiohalocapsa</taxon>
    </lineage>
</organism>
<dbReference type="Proteomes" id="UP000322981">
    <property type="component" value="Unassembled WGS sequence"/>
</dbReference>
<evidence type="ECO:0008006" key="3">
    <source>
        <dbReference type="Google" id="ProtNLM"/>
    </source>
</evidence>
<evidence type="ECO:0000313" key="1">
    <source>
        <dbReference type="EMBL" id="KAA6187872.1"/>
    </source>
</evidence>
<name>A0A5M8FVM3_9GAMM</name>
<keyword evidence="2" id="KW-1185">Reference proteome</keyword>
<dbReference type="OrthoDB" id="9796919at2"/>
<proteinExistence type="predicted"/>
<comment type="caution">
    <text evidence="1">The sequence shown here is derived from an EMBL/GenBank/DDBJ whole genome shotgun (WGS) entry which is preliminary data.</text>
</comment>
<protein>
    <recommendedName>
        <fullName evidence="3">Ribosomal-protein-alanine N-acetyltransferase</fullName>
    </recommendedName>
</protein>
<evidence type="ECO:0000313" key="2">
    <source>
        <dbReference type="Proteomes" id="UP000322981"/>
    </source>
</evidence>